<dbReference type="InterPro" id="IPR006151">
    <property type="entry name" value="Shikm_DH/Glu-tRNA_Rdtase"/>
</dbReference>
<dbReference type="Proteomes" id="UP000002217">
    <property type="component" value="Chromosome"/>
</dbReference>
<sequence>MEKFAFVIHPLDIRDIYRKYPFARYLPDKLVEKAVTCLPAMKVSHITGVASSYNKAEGWFVTCPLTAKQMVELPEGYVINRIIGAARVAEKLGAKILGLGAFTSVVGDAGITIAQNSNIAVTTGNSYTVASAIQGVKKAAALMGYDICQADIVIIGATGSIGKVCARYLAREVKNLTLVARDTSKLEEIAAKILFDYGLAVKVTPYSRSALRKADVIITVTSAVDTIIGPGDLKPGAVVCDVSRPRNVSKKVAEERDDVLVIEGGIVEVPHGVNFNFNFGFPEGTAYACMAETMILALEGRYESFTLGRDLTLEQIEEIERLANKHGFKVAGFRSFEKAVSLEEIKAIKQKAFIKNCSQIKKPQVVSNLP</sequence>
<dbReference type="Gene3D" id="3.40.50.720">
    <property type="entry name" value="NAD(P)-binding Rossmann-like Domain"/>
    <property type="match status" value="1"/>
</dbReference>
<dbReference type="AlphaFoldDB" id="C8W3U8"/>
<dbReference type="HOGENOM" id="CLU_762366_0_0_9"/>
<evidence type="ECO:0000313" key="3">
    <source>
        <dbReference type="Proteomes" id="UP000002217"/>
    </source>
</evidence>
<dbReference type="eggNOG" id="COG5322">
    <property type="taxonomic scope" value="Bacteria"/>
</dbReference>
<keyword evidence="3" id="KW-1185">Reference proteome</keyword>
<proteinExistence type="predicted"/>
<dbReference type="KEGG" id="dae:Dtox_0249"/>
<dbReference type="Pfam" id="PF01488">
    <property type="entry name" value="Shikimate_DH"/>
    <property type="match status" value="1"/>
</dbReference>
<dbReference type="InterPro" id="IPR036291">
    <property type="entry name" value="NAD(P)-bd_dom_sf"/>
</dbReference>
<organism evidence="2 3">
    <name type="scientific">Desulfofarcimen acetoxidans (strain ATCC 49208 / DSM 771 / KCTC 5769 / VKM B-1644 / 5575)</name>
    <name type="common">Desulfotomaculum acetoxidans</name>
    <dbReference type="NCBI Taxonomy" id="485916"/>
    <lineage>
        <taxon>Bacteria</taxon>
        <taxon>Bacillati</taxon>
        <taxon>Bacillota</taxon>
        <taxon>Clostridia</taxon>
        <taxon>Eubacteriales</taxon>
        <taxon>Peptococcaceae</taxon>
        <taxon>Desulfofarcimen</taxon>
    </lineage>
</organism>
<dbReference type="RefSeq" id="WP_015755923.1">
    <property type="nucleotide sequence ID" value="NC_013216.1"/>
</dbReference>
<accession>C8W3U8</accession>
<protein>
    <submittedName>
        <fullName evidence="2">Shikimate/quinate 5-dehydrogenase</fullName>
    </submittedName>
</protein>
<evidence type="ECO:0000313" key="2">
    <source>
        <dbReference type="EMBL" id="ACV61202.1"/>
    </source>
</evidence>
<dbReference type="STRING" id="485916.Dtox_0249"/>
<reference evidence="2 3" key="1">
    <citation type="journal article" date="2009" name="Stand. Genomic Sci.">
        <title>Complete genome sequence of Desulfotomaculum acetoxidans type strain (5575).</title>
        <authorList>
            <person name="Spring S."/>
            <person name="Lapidus A."/>
            <person name="Schroder M."/>
            <person name="Gleim D."/>
            <person name="Sims D."/>
            <person name="Meincke L."/>
            <person name="Glavina Del Rio T."/>
            <person name="Tice H."/>
            <person name="Copeland A."/>
            <person name="Cheng J.F."/>
            <person name="Lucas S."/>
            <person name="Chen F."/>
            <person name="Nolan M."/>
            <person name="Bruce D."/>
            <person name="Goodwin L."/>
            <person name="Pitluck S."/>
            <person name="Ivanova N."/>
            <person name="Mavromatis K."/>
            <person name="Mikhailova N."/>
            <person name="Pati A."/>
            <person name="Chen A."/>
            <person name="Palaniappan K."/>
            <person name="Land M."/>
            <person name="Hauser L."/>
            <person name="Chang Y.J."/>
            <person name="Jeffries C.D."/>
            <person name="Chain P."/>
            <person name="Saunders E."/>
            <person name="Brettin T."/>
            <person name="Detter J.C."/>
            <person name="Goker M."/>
            <person name="Bristow J."/>
            <person name="Eisen J.A."/>
            <person name="Markowitz V."/>
            <person name="Hugenholtz P."/>
            <person name="Kyrpides N.C."/>
            <person name="Klenk H.P."/>
            <person name="Han C."/>
        </authorList>
    </citation>
    <scope>NUCLEOTIDE SEQUENCE [LARGE SCALE GENOMIC DNA]</scope>
    <source>
        <strain evidence="3">ATCC 49208 / DSM 771 / VKM B-1644</strain>
    </source>
</reference>
<name>C8W3U8_DESAS</name>
<evidence type="ECO:0000259" key="1">
    <source>
        <dbReference type="Pfam" id="PF01488"/>
    </source>
</evidence>
<dbReference type="EMBL" id="CP001720">
    <property type="protein sequence ID" value="ACV61202.1"/>
    <property type="molecule type" value="Genomic_DNA"/>
</dbReference>
<dbReference type="SUPFAM" id="SSF51735">
    <property type="entry name" value="NAD(P)-binding Rossmann-fold domains"/>
    <property type="match status" value="1"/>
</dbReference>
<feature type="domain" description="Quinate/shikimate 5-dehydrogenase/glutamyl-tRNA reductase" evidence="1">
    <location>
        <begin position="146"/>
        <end position="256"/>
    </location>
</feature>
<dbReference type="OrthoDB" id="9808814at2"/>
<gene>
    <name evidence="2" type="ordered locus">Dtox_0249</name>
</gene>